<reference evidence="1 2" key="1">
    <citation type="submission" date="2019-08" db="EMBL/GenBank/DDBJ databases">
        <title>Whole genome of Aphis craccivora.</title>
        <authorList>
            <person name="Voronova N.V."/>
            <person name="Shulinski R.S."/>
            <person name="Bandarenka Y.V."/>
            <person name="Zhorov D.G."/>
            <person name="Warner D."/>
        </authorList>
    </citation>
    <scope>NUCLEOTIDE SEQUENCE [LARGE SCALE GENOMIC DNA]</scope>
    <source>
        <strain evidence="1">180601</strain>
        <tissue evidence="1">Whole Body</tissue>
    </source>
</reference>
<dbReference type="EMBL" id="VUJU01011374">
    <property type="protein sequence ID" value="KAF0711166.1"/>
    <property type="molecule type" value="Genomic_DNA"/>
</dbReference>
<evidence type="ECO:0000313" key="2">
    <source>
        <dbReference type="Proteomes" id="UP000478052"/>
    </source>
</evidence>
<protein>
    <submittedName>
        <fullName evidence="1">Uncharacterized protein</fullName>
    </submittedName>
</protein>
<sequence length="147" mass="17464">REITYQYHLEVNGQRIKVCKKCFLSTLDETNRFVSEVLENKNAYLSGVTRRDKRGKHTPALKIAQVKLDEVINQINKFPAYESHYTRRENDKKYLLSHLNMTKIYNLYCENVDGPVSRKIYESEFKKMKLSFKERKTDSCHKCDVFS</sequence>
<name>A0A6G0VWY3_APHCR</name>
<accession>A0A6G0VWY3</accession>
<dbReference type="Proteomes" id="UP000478052">
    <property type="component" value="Unassembled WGS sequence"/>
</dbReference>
<keyword evidence="2" id="KW-1185">Reference proteome</keyword>
<feature type="non-terminal residue" evidence="1">
    <location>
        <position position="1"/>
    </location>
</feature>
<proteinExistence type="predicted"/>
<dbReference type="PANTHER" id="PTHR10773">
    <property type="entry name" value="DNA-DIRECTED RNA POLYMERASES I, II, AND III SUBUNIT RPABC2"/>
    <property type="match status" value="1"/>
</dbReference>
<dbReference type="OrthoDB" id="6622163at2759"/>
<dbReference type="AlphaFoldDB" id="A0A6G0VWY3"/>
<comment type="caution">
    <text evidence="1">The sequence shown here is derived from an EMBL/GenBank/DDBJ whole genome shotgun (WGS) entry which is preliminary data.</text>
</comment>
<evidence type="ECO:0000313" key="1">
    <source>
        <dbReference type="EMBL" id="KAF0711166.1"/>
    </source>
</evidence>
<dbReference type="PANTHER" id="PTHR10773:SF19">
    <property type="match status" value="1"/>
</dbReference>
<gene>
    <name evidence="1" type="ORF">FWK35_00031289</name>
</gene>
<organism evidence="1 2">
    <name type="scientific">Aphis craccivora</name>
    <name type="common">Cowpea aphid</name>
    <dbReference type="NCBI Taxonomy" id="307492"/>
    <lineage>
        <taxon>Eukaryota</taxon>
        <taxon>Metazoa</taxon>
        <taxon>Ecdysozoa</taxon>
        <taxon>Arthropoda</taxon>
        <taxon>Hexapoda</taxon>
        <taxon>Insecta</taxon>
        <taxon>Pterygota</taxon>
        <taxon>Neoptera</taxon>
        <taxon>Paraneoptera</taxon>
        <taxon>Hemiptera</taxon>
        <taxon>Sternorrhyncha</taxon>
        <taxon>Aphidomorpha</taxon>
        <taxon>Aphidoidea</taxon>
        <taxon>Aphididae</taxon>
        <taxon>Aphidini</taxon>
        <taxon>Aphis</taxon>
        <taxon>Aphis</taxon>
    </lineage>
</organism>